<keyword evidence="1" id="KW-1133">Transmembrane helix</keyword>
<feature type="transmembrane region" description="Helical" evidence="1">
    <location>
        <begin position="293"/>
        <end position="314"/>
    </location>
</feature>
<dbReference type="RefSeq" id="WP_009161486.1">
    <property type="nucleotide sequence ID" value="NZ_KB290967.1"/>
</dbReference>
<evidence type="ECO:0000256" key="1">
    <source>
        <dbReference type="SAM" id="Phobius"/>
    </source>
</evidence>
<dbReference type="AlphaFoldDB" id="L1NJF5"/>
<dbReference type="OrthoDB" id="9800276at2"/>
<sequence length="389" mass="45270">MLFIDYSTILFCVILFIIAIVSFFCNPFFRGRGIKDLVRSAGVGDEQAAQTTFPPVSIVIPIQDEVNNFDSKLDCFLNQDYPANYRLILVADEGNTYVKSLSVKYADNKRLYCTFVPLSSRYMSRKKLTTTIGIKAADTDWVILIEPSCRPSSDAWLRDFSTSLTPDARLVQGCVHYVNYAKDSYKFEQISLSYYEISETLHRLPYRSMGPAIALRKSDFMERGGFSGNLHLLYGEYDFLVNKYGEQGKCTLALAEKAWLEMDASYPKAWYNEHIFYWETRKYLQNGRRLCTLYNWDNLMLYFNYLLIVLFMVFGILTEQWWICAAAGASLLFTIISRIYMARKAFRTFNVSISLWKIIPFELASCWKQLFSFIRFCRADKYDFTSHKL</sequence>
<comment type="caution">
    <text evidence="2">The sequence shown here is derived from an EMBL/GenBank/DDBJ whole genome shotgun (WGS) entry which is preliminary data.</text>
</comment>
<evidence type="ECO:0000313" key="2">
    <source>
        <dbReference type="EMBL" id="EKY03513.1"/>
    </source>
</evidence>
<evidence type="ECO:0008006" key="4">
    <source>
        <dbReference type="Google" id="ProtNLM"/>
    </source>
</evidence>
<organism evidence="2 3">
    <name type="scientific">Hoylesella saccharolytica F0055</name>
    <dbReference type="NCBI Taxonomy" id="1127699"/>
    <lineage>
        <taxon>Bacteria</taxon>
        <taxon>Pseudomonadati</taxon>
        <taxon>Bacteroidota</taxon>
        <taxon>Bacteroidia</taxon>
        <taxon>Bacteroidales</taxon>
        <taxon>Prevotellaceae</taxon>
        <taxon>Hoylesella</taxon>
    </lineage>
</organism>
<dbReference type="STRING" id="1127699.HMPREF9151_00328"/>
<dbReference type="HOGENOM" id="CLU_055604_0_1_10"/>
<keyword evidence="1" id="KW-0472">Membrane</keyword>
<accession>L1NJF5</accession>
<dbReference type="InterPro" id="IPR029044">
    <property type="entry name" value="Nucleotide-diphossugar_trans"/>
</dbReference>
<feature type="transmembrane region" description="Helical" evidence="1">
    <location>
        <begin position="6"/>
        <end position="29"/>
    </location>
</feature>
<keyword evidence="1" id="KW-0812">Transmembrane</keyword>
<dbReference type="PATRIC" id="fig|1127699.3.peg.295"/>
<proteinExistence type="predicted"/>
<feature type="transmembrane region" description="Helical" evidence="1">
    <location>
        <begin position="320"/>
        <end position="340"/>
    </location>
</feature>
<keyword evidence="3" id="KW-1185">Reference proteome</keyword>
<reference evidence="2 3" key="1">
    <citation type="submission" date="2012-05" db="EMBL/GenBank/DDBJ databases">
        <authorList>
            <person name="Weinstock G."/>
            <person name="Sodergren E."/>
            <person name="Lobos E.A."/>
            <person name="Fulton L."/>
            <person name="Fulton R."/>
            <person name="Courtney L."/>
            <person name="Fronick C."/>
            <person name="O'Laughlin M."/>
            <person name="Godfrey J."/>
            <person name="Wilson R.M."/>
            <person name="Miner T."/>
            <person name="Farmer C."/>
            <person name="Delehaunty K."/>
            <person name="Cordes M."/>
            <person name="Minx P."/>
            <person name="Tomlinson C."/>
            <person name="Chen J."/>
            <person name="Wollam A."/>
            <person name="Pepin K.H."/>
            <person name="Bhonagiri V."/>
            <person name="Zhang X."/>
            <person name="Suruliraj S."/>
            <person name="Warren W."/>
            <person name="Mitreva M."/>
            <person name="Mardis E.R."/>
            <person name="Wilson R.K."/>
        </authorList>
    </citation>
    <scope>NUCLEOTIDE SEQUENCE [LARGE SCALE GENOMIC DNA]</scope>
    <source>
        <strain evidence="2 3">F0055</strain>
    </source>
</reference>
<name>L1NJF5_9BACT</name>
<gene>
    <name evidence="2" type="ORF">HMPREF9151_00328</name>
</gene>
<protein>
    <recommendedName>
        <fullName evidence="4">Glycosyltransferase 2-like domain-containing protein</fullName>
    </recommendedName>
</protein>
<dbReference type="Gene3D" id="3.90.550.10">
    <property type="entry name" value="Spore Coat Polysaccharide Biosynthesis Protein SpsA, Chain A"/>
    <property type="match status" value="1"/>
</dbReference>
<evidence type="ECO:0000313" key="3">
    <source>
        <dbReference type="Proteomes" id="UP000010433"/>
    </source>
</evidence>
<dbReference type="EMBL" id="AMEP01000035">
    <property type="protein sequence ID" value="EKY03513.1"/>
    <property type="molecule type" value="Genomic_DNA"/>
</dbReference>
<dbReference type="Proteomes" id="UP000010433">
    <property type="component" value="Unassembled WGS sequence"/>
</dbReference>
<dbReference type="SUPFAM" id="SSF53448">
    <property type="entry name" value="Nucleotide-diphospho-sugar transferases"/>
    <property type="match status" value="1"/>
</dbReference>